<name>A0A6J8AY75_MYTCO</name>
<reference evidence="1 2" key="1">
    <citation type="submission" date="2020-06" db="EMBL/GenBank/DDBJ databases">
        <authorList>
            <person name="Li R."/>
            <person name="Bekaert M."/>
        </authorList>
    </citation>
    <scope>NUCLEOTIDE SEQUENCE [LARGE SCALE GENOMIC DNA]</scope>
    <source>
        <strain evidence="2">wild</strain>
    </source>
</reference>
<dbReference type="OrthoDB" id="6157941at2759"/>
<dbReference type="EMBL" id="CACVKT020002156">
    <property type="protein sequence ID" value="CAC5375781.1"/>
    <property type="molecule type" value="Genomic_DNA"/>
</dbReference>
<dbReference type="PANTHER" id="PTHR31912">
    <property type="entry name" value="IP13529P"/>
    <property type="match status" value="1"/>
</dbReference>
<sequence>MLDELNNSTKHYKFYDRCADLPYVKPEEVVLGIKHVTKHNQLVDVERVGYFIPFAKSLNKLLELPEVQQCFLRPQLSTDDFMYDICDGEFIRNSPFFQQNPNAIQVILNTDDVEIVNPLGNHIKKHKLTMFYFTIANIPPQYRSKLHVIQLLAIAKTNDVRVEKKVDALLNDFVTTLNEMSSTGIHMSVNGQVENIQGALVVVTADTLAANWLGKYKEGVAFALKNCRNCEILGTDMKNVYLDYECSLRTDEKHNEQCEFLEQLKEAHSKGTFKYWSKMWSINGKSCLMKLTNFSITSGLVQDPMHVFLEGILPKELSSFLFHLVFTQKLFKLKWLNGKIRSFNYSYLHIKNKPEETFQKGDVENCTHIKQSSSALHSLCQILPLILGPKVEMDNEHWINFLRLVQIVLLCLSSYCNRETASVLRILIGLYLRISRRLYPKASFVPKKHYMLHLPKQMLKNGPIKHHSCMRFEAKHGFFKAKKIRNFKNLPYSLSQHHHYTCV</sequence>
<keyword evidence="2" id="KW-1185">Reference proteome</keyword>
<dbReference type="AlphaFoldDB" id="A0A6J8AY75"/>
<gene>
    <name evidence="1" type="ORF">MCOR_12668</name>
</gene>
<proteinExistence type="predicted"/>
<dbReference type="Proteomes" id="UP000507470">
    <property type="component" value="Unassembled WGS sequence"/>
</dbReference>
<evidence type="ECO:0000313" key="1">
    <source>
        <dbReference type="EMBL" id="CAC5375781.1"/>
    </source>
</evidence>
<protein>
    <submittedName>
        <fullName evidence="1">Uncharacterized protein</fullName>
    </submittedName>
</protein>
<dbReference type="PANTHER" id="PTHR31912:SF36">
    <property type="entry name" value="C2H2-TYPE DOMAIN-CONTAINING PROTEIN"/>
    <property type="match status" value="1"/>
</dbReference>
<accession>A0A6J8AY75</accession>
<evidence type="ECO:0000313" key="2">
    <source>
        <dbReference type="Proteomes" id="UP000507470"/>
    </source>
</evidence>
<organism evidence="1 2">
    <name type="scientific">Mytilus coruscus</name>
    <name type="common">Sea mussel</name>
    <dbReference type="NCBI Taxonomy" id="42192"/>
    <lineage>
        <taxon>Eukaryota</taxon>
        <taxon>Metazoa</taxon>
        <taxon>Spiralia</taxon>
        <taxon>Lophotrochozoa</taxon>
        <taxon>Mollusca</taxon>
        <taxon>Bivalvia</taxon>
        <taxon>Autobranchia</taxon>
        <taxon>Pteriomorphia</taxon>
        <taxon>Mytilida</taxon>
        <taxon>Mytiloidea</taxon>
        <taxon>Mytilidae</taxon>
        <taxon>Mytilinae</taxon>
        <taxon>Mytilus</taxon>
    </lineage>
</organism>